<reference evidence="1 2" key="1">
    <citation type="submission" date="2020-10" db="EMBL/GenBank/DDBJ databases">
        <title>Aquamicrobium zhengzhouensis sp. nov., a exopolysaccharide producing bacterium isolated from farmland soil.</title>
        <authorList>
            <person name="Wang X."/>
        </authorList>
    </citation>
    <scope>NUCLEOTIDE SEQUENCE [LARGE SCALE GENOMIC DNA]</scope>
    <source>
        <strain evidence="2">cd-1</strain>
    </source>
</reference>
<dbReference type="Proteomes" id="UP000601789">
    <property type="component" value="Unassembled WGS sequence"/>
</dbReference>
<accession>A0ABS0SA75</accession>
<proteinExistence type="predicted"/>
<sequence length="376" mass="40043">MEETRNLSLPFIMPSQAQKHVTHNEALVLLDAMVQLSVKSRQFETPPEATGDGDRYLVAAGATGDWSGWDHSITLSLDGGWRRFTPTTGWLAWIADEDVLSVFDGFQWTEVEHTFRELRNLKALGIGTSPDAENPFAAKLNKALWSALAASEGGDGDLRYTMNKESAGNVLSLLMQSNWAGRAELGLVGDNDLTCSVSADGDTWVEALRVSNDSGRVSFPSTPALNALSPMSGAPGNFVLFNEADEAIMRPVVGEVAQIGGVPTGSIIERISNGNGACIRFADGTQICHHRAAAHISIDTAFGGGYRSDPQNWTFPAAFAAGSTDEIAMQASAGAVSHSVQAAATSESAGVWYHMQPGSAPVAERPATLLAFGRWF</sequence>
<organism evidence="1 2">
    <name type="scientific">Aquamicrobium zhengzhouense</name>
    <dbReference type="NCBI Taxonomy" id="2781738"/>
    <lineage>
        <taxon>Bacteria</taxon>
        <taxon>Pseudomonadati</taxon>
        <taxon>Pseudomonadota</taxon>
        <taxon>Alphaproteobacteria</taxon>
        <taxon>Hyphomicrobiales</taxon>
        <taxon>Phyllobacteriaceae</taxon>
        <taxon>Aquamicrobium</taxon>
    </lineage>
</organism>
<dbReference type="InterPro" id="IPR021251">
    <property type="entry name" value="DUF2793"/>
</dbReference>
<gene>
    <name evidence="1" type="ORF">IOD40_05900</name>
</gene>
<comment type="caution">
    <text evidence="1">The sequence shown here is derived from an EMBL/GenBank/DDBJ whole genome shotgun (WGS) entry which is preliminary data.</text>
</comment>
<dbReference type="Pfam" id="PF10983">
    <property type="entry name" value="DUF2793"/>
    <property type="match status" value="1"/>
</dbReference>
<keyword evidence="2" id="KW-1185">Reference proteome</keyword>
<name>A0ABS0SA75_9HYPH</name>
<protein>
    <submittedName>
        <fullName evidence="1">DUF2793 domain-containing protein</fullName>
    </submittedName>
</protein>
<dbReference type="RefSeq" id="WP_198475253.1">
    <property type="nucleotide sequence ID" value="NZ_JADGMQ010000002.1"/>
</dbReference>
<dbReference type="EMBL" id="JADGMQ010000002">
    <property type="protein sequence ID" value="MBI1620195.1"/>
    <property type="molecule type" value="Genomic_DNA"/>
</dbReference>
<evidence type="ECO:0000313" key="2">
    <source>
        <dbReference type="Proteomes" id="UP000601789"/>
    </source>
</evidence>
<evidence type="ECO:0000313" key="1">
    <source>
        <dbReference type="EMBL" id="MBI1620195.1"/>
    </source>
</evidence>